<evidence type="ECO:0000313" key="1">
    <source>
        <dbReference type="EMBL" id="KAJ5514196.1"/>
    </source>
</evidence>
<sequence>MDANDARVEDILLGQDTETLQLLISTAVAAQNKRERATGEKIIWYRPEPEKREEKEKEVANRFSYLELYLFGVR</sequence>
<evidence type="ECO:0000313" key="2">
    <source>
        <dbReference type="Proteomes" id="UP001149954"/>
    </source>
</evidence>
<organism evidence="1 2">
    <name type="scientific">Penicillium fimorum</name>
    <dbReference type="NCBI Taxonomy" id="1882269"/>
    <lineage>
        <taxon>Eukaryota</taxon>
        <taxon>Fungi</taxon>
        <taxon>Dikarya</taxon>
        <taxon>Ascomycota</taxon>
        <taxon>Pezizomycotina</taxon>
        <taxon>Eurotiomycetes</taxon>
        <taxon>Eurotiomycetidae</taxon>
        <taxon>Eurotiales</taxon>
        <taxon>Aspergillaceae</taxon>
        <taxon>Penicillium</taxon>
    </lineage>
</organism>
<comment type="caution">
    <text evidence="1">The sequence shown here is derived from an EMBL/GenBank/DDBJ whole genome shotgun (WGS) entry which is preliminary data.</text>
</comment>
<accession>A0A9W9Y1S5</accession>
<dbReference type="OrthoDB" id="10459242at2759"/>
<gene>
    <name evidence="1" type="ORF">N7463_003748</name>
</gene>
<proteinExistence type="predicted"/>
<reference evidence="1" key="1">
    <citation type="submission" date="2022-12" db="EMBL/GenBank/DDBJ databases">
        <authorList>
            <person name="Petersen C."/>
        </authorList>
    </citation>
    <scope>NUCLEOTIDE SEQUENCE</scope>
    <source>
        <strain evidence="1">IBT 29495</strain>
    </source>
</reference>
<reference evidence="1" key="2">
    <citation type="journal article" date="2023" name="IMA Fungus">
        <title>Comparative genomic study of the Penicillium genus elucidates a diverse pangenome and 15 lateral gene transfer events.</title>
        <authorList>
            <person name="Petersen C."/>
            <person name="Sorensen T."/>
            <person name="Nielsen M.R."/>
            <person name="Sondergaard T.E."/>
            <person name="Sorensen J.L."/>
            <person name="Fitzpatrick D.A."/>
            <person name="Frisvad J.C."/>
            <person name="Nielsen K.L."/>
        </authorList>
    </citation>
    <scope>NUCLEOTIDE SEQUENCE</scope>
    <source>
        <strain evidence="1">IBT 29495</strain>
    </source>
</reference>
<dbReference type="AlphaFoldDB" id="A0A9W9Y1S5"/>
<protein>
    <submittedName>
        <fullName evidence="1">Peptidase M13 neprilysin</fullName>
    </submittedName>
</protein>
<name>A0A9W9Y1S5_9EURO</name>
<keyword evidence="2" id="KW-1185">Reference proteome</keyword>
<dbReference type="Proteomes" id="UP001149954">
    <property type="component" value="Unassembled WGS sequence"/>
</dbReference>
<dbReference type="EMBL" id="JAPWDS010000002">
    <property type="protein sequence ID" value="KAJ5514196.1"/>
    <property type="molecule type" value="Genomic_DNA"/>
</dbReference>